<evidence type="ECO:0000259" key="1">
    <source>
        <dbReference type="PROSITE" id="PS51186"/>
    </source>
</evidence>
<dbReference type="CDD" id="cd04301">
    <property type="entry name" value="NAT_SF"/>
    <property type="match status" value="1"/>
</dbReference>
<dbReference type="InterPro" id="IPR000182">
    <property type="entry name" value="GNAT_dom"/>
</dbReference>
<evidence type="ECO:0000313" key="3">
    <source>
        <dbReference type="Proteomes" id="UP000297549"/>
    </source>
</evidence>
<proteinExistence type="predicted"/>
<dbReference type="Pfam" id="PF00583">
    <property type="entry name" value="Acetyltransf_1"/>
    <property type="match status" value="1"/>
</dbReference>
<dbReference type="RefSeq" id="WP_135464541.1">
    <property type="nucleotide sequence ID" value="NZ_SRLC01000002.1"/>
</dbReference>
<organism evidence="2 3">
    <name type="scientific">Hymenobacter aquaticus</name>
    <dbReference type="NCBI Taxonomy" id="1867101"/>
    <lineage>
        <taxon>Bacteria</taxon>
        <taxon>Pseudomonadati</taxon>
        <taxon>Bacteroidota</taxon>
        <taxon>Cytophagia</taxon>
        <taxon>Cytophagales</taxon>
        <taxon>Hymenobacteraceae</taxon>
        <taxon>Hymenobacter</taxon>
    </lineage>
</organism>
<name>A0A4Z0PWF6_9BACT</name>
<accession>A0A4Z0PWF6</accession>
<dbReference type="Gene3D" id="3.40.630.30">
    <property type="match status" value="1"/>
</dbReference>
<sequence>MPARVPSQPVDIRPISAPDTYPLRHQVLWPAKPYAYVRVENDAAGAHFGAFVHGQLVAVISLFVEGSEARFRKFATYPAYQRQGIGSALLGRVLEVARQRGARRLGCDARQEASGFYQRFGMAAEGPVFYKGDIPYQRMRLAL</sequence>
<protein>
    <submittedName>
        <fullName evidence="2">GNAT family N-acetyltransferase</fullName>
    </submittedName>
</protein>
<reference evidence="2 3" key="1">
    <citation type="submission" date="2019-04" db="EMBL/GenBank/DDBJ databases">
        <authorList>
            <person name="Feng G."/>
            <person name="Zhang J."/>
            <person name="Zhu H."/>
        </authorList>
    </citation>
    <scope>NUCLEOTIDE SEQUENCE [LARGE SCALE GENOMIC DNA]</scope>
    <source>
        <strain evidence="2 3">JCM 31653</strain>
    </source>
</reference>
<dbReference type="OrthoDB" id="1178186at2"/>
<dbReference type="EMBL" id="SRLC01000002">
    <property type="protein sequence ID" value="TGE22017.1"/>
    <property type="molecule type" value="Genomic_DNA"/>
</dbReference>
<dbReference type="PROSITE" id="PS51186">
    <property type="entry name" value="GNAT"/>
    <property type="match status" value="1"/>
</dbReference>
<dbReference type="SUPFAM" id="SSF55729">
    <property type="entry name" value="Acyl-CoA N-acyltransferases (Nat)"/>
    <property type="match status" value="1"/>
</dbReference>
<evidence type="ECO:0000313" key="2">
    <source>
        <dbReference type="EMBL" id="TGE22017.1"/>
    </source>
</evidence>
<dbReference type="AlphaFoldDB" id="A0A4Z0PWF6"/>
<dbReference type="GO" id="GO:0016747">
    <property type="term" value="F:acyltransferase activity, transferring groups other than amino-acyl groups"/>
    <property type="evidence" value="ECO:0007669"/>
    <property type="project" value="InterPro"/>
</dbReference>
<keyword evidence="2" id="KW-0808">Transferase</keyword>
<feature type="domain" description="N-acetyltransferase" evidence="1">
    <location>
        <begin position="10"/>
        <end position="143"/>
    </location>
</feature>
<comment type="caution">
    <text evidence="2">The sequence shown here is derived from an EMBL/GenBank/DDBJ whole genome shotgun (WGS) entry which is preliminary data.</text>
</comment>
<keyword evidence="3" id="KW-1185">Reference proteome</keyword>
<dbReference type="InterPro" id="IPR016181">
    <property type="entry name" value="Acyl_CoA_acyltransferase"/>
</dbReference>
<dbReference type="Proteomes" id="UP000297549">
    <property type="component" value="Unassembled WGS sequence"/>
</dbReference>
<gene>
    <name evidence="2" type="ORF">E5K00_17335</name>
</gene>